<reference evidence="2" key="1">
    <citation type="submission" date="2022-11" db="UniProtKB">
        <authorList>
            <consortium name="EnsemblMetazoa"/>
        </authorList>
    </citation>
    <scope>IDENTIFICATION</scope>
</reference>
<proteinExistence type="predicted"/>
<protein>
    <recommendedName>
        <fullName evidence="1">BCAS3 WD40 domain-containing protein</fullName>
    </recommendedName>
</protein>
<dbReference type="Pfam" id="PF21034">
    <property type="entry name" value="BCAS3_WD40"/>
    <property type="match status" value="1"/>
</dbReference>
<dbReference type="InterPro" id="IPR045142">
    <property type="entry name" value="BCAS3-like"/>
</dbReference>
<dbReference type="EnsemblMetazoa" id="XM_028663159.1">
    <property type="protein sequence ID" value="XP_028518960.1"/>
    <property type="gene ID" value="LOC110252227"/>
</dbReference>
<dbReference type="Proteomes" id="UP000887567">
    <property type="component" value="Unplaced"/>
</dbReference>
<evidence type="ECO:0000259" key="1">
    <source>
        <dbReference type="Pfam" id="PF21034"/>
    </source>
</evidence>
<dbReference type="GO" id="GO:0005737">
    <property type="term" value="C:cytoplasm"/>
    <property type="evidence" value="ECO:0007669"/>
    <property type="project" value="TreeGrafter"/>
</dbReference>
<name>A0A913YTY2_EXADI</name>
<dbReference type="PANTHER" id="PTHR13268">
    <property type="entry name" value="BREAST CARCINOMA AMPLIFIED SEQUENCE 3"/>
    <property type="match status" value="1"/>
</dbReference>
<dbReference type="RefSeq" id="XP_028518960.1">
    <property type="nucleotide sequence ID" value="XM_028663159.1"/>
</dbReference>
<dbReference type="OrthoDB" id="25778at2759"/>
<dbReference type="InterPro" id="IPR048382">
    <property type="entry name" value="BCAS3_WD40"/>
</dbReference>
<organism evidence="2 3">
    <name type="scientific">Exaiptasia diaphana</name>
    <name type="common">Tropical sea anemone</name>
    <name type="synonym">Aiptasia pulchella</name>
    <dbReference type="NCBI Taxonomy" id="2652724"/>
    <lineage>
        <taxon>Eukaryota</taxon>
        <taxon>Metazoa</taxon>
        <taxon>Cnidaria</taxon>
        <taxon>Anthozoa</taxon>
        <taxon>Hexacorallia</taxon>
        <taxon>Actiniaria</taxon>
        <taxon>Aiptasiidae</taxon>
        <taxon>Exaiptasia</taxon>
    </lineage>
</organism>
<evidence type="ECO:0000313" key="2">
    <source>
        <dbReference type="EnsemblMetazoa" id="XP_028518960.1"/>
    </source>
</evidence>
<dbReference type="OMA" id="DEVNITH"/>
<dbReference type="GeneID" id="110252227"/>
<keyword evidence="3" id="KW-1185">Reference proteome</keyword>
<accession>A0A913YTY2</accession>
<sequence>MSLEGGSRRVSRAGGLVVRPQPISDKSYVESVVSFLHDVVPQVQAVTGSQRTEDKERVLWMKFEKTDIEDECCHKENDCSTACPILLVLGYTNGFQIWTIPSIGDAHEVLSLRQGPVRLVKMVQTPKNQGKKDEFAASRPLFAICDAASPSLPFSTVNLWSLTTGEQVHSIGFKTEVHDILSNKRLMVVALQEKIAAFDACSMASLFCIMSCFPAPSPNLNPLALGERWLAYADCKLVPNHQSCGGMSSDNAQSYAATVINAAKTLTRGLTMFGETVGRWTSSYPNEIANDHTTHKGKVVVPGIVTIVDIPAVGCGEANRTFCVQEDDHEGNGIVAHFPAHAGQPVSAMAFDPRYSVGNQL</sequence>
<dbReference type="KEGG" id="epa:110252227"/>
<dbReference type="AlphaFoldDB" id="A0A913YTY2"/>
<dbReference type="GO" id="GO:0006914">
    <property type="term" value="P:autophagy"/>
    <property type="evidence" value="ECO:0007669"/>
    <property type="project" value="InterPro"/>
</dbReference>
<dbReference type="GO" id="GO:0042594">
    <property type="term" value="P:response to starvation"/>
    <property type="evidence" value="ECO:0007669"/>
    <property type="project" value="TreeGrafter"/>
</dbReference>
<evidence type="ECO:0000313" key="3">
    <source>
        <dbReference type="Proteomes" id="UP000887567"/>
    </source>
</evidence>
<dbReference type="PANTHER" id="PTHR13268:SF0">
    <property type="entry name" value="BCAS3 MICROTUBULE ASSOCIATED CELL MIGRATION FACTOR"/>
    <property type="match status" value="1"/>
</dbReference>
<feature type="domain" description="BCAS3 WD40" evidence="1">
    <location>
        <begin position="56"/>
        <end position="352"/>
    </location>
</feature>